<comment type="caution">
    <text evidence="1">The sequence shown here is derived from an EMBL/GenBank/DDBJ whole genome shotgun (WGS) entry which is preliminary data.</text>
</comment>
<proteinExistence type="predicted"/>
<name>A0ACC1XWH2_MELAZ</name>
<evidence type="ECO:0000313" key="1">
    <source>
        <dbReference type="EMBL" id="KAJ4715483.1"/>
    </source>
</evidence>
<organism evidence="1 2">
    <name type="scientific">Melia azedarach</name>
    <name type="common">Chinaberry tree</name>
    <dbReference type="NCBI Taxonomy" id="155640"/>
    <lineage>
        <taxon>Eukaryota</taxon>
        <taxon>Viridiplantae</taxon>
        <taxon>Streptophyta</taxon>
        <taxon>Embryophyta</taxon>
        <taxon>Tracheophyta</taxon>
        <taxon>Spermatophyta</taxon>
        <taxon>Magnoliopsida</taxon>
        <taxon>eudicotyledons</taxon>
        <taxon>Gunneridae</taxon>
        <taxon>Pentapetalae</taxon>
        <taxon>rosids</taxon>
        <taxon>malvids</taxon>
        <taxon>Sapindales</taxon>
        <taxon>Meliaceae</taxon>
        <taxon>Melia</taxon>
    </lineage>
</organism>
<accession>A0ACC1XWH2</accession>
<protein>
    <submittedName>
        <fullName evidence="1">Egg cell-secreted protein 1.1</fullName>
    </submittedName>
</protein>
<keyword evidence="2" id="KW-1185">Reference proteome</keyword>
<dbReference type="Proteomes" id="UP001164539">
    <property type="component" value="Chromosome 7"/>
</dbReference>
<sequence length="125" mass="14153">MAQKNLLLLSVVTLCLIACTTAERNELNNIKPGQDLAARLHSNAGRVMECWNALVKLKHFSNVIVKFFLTGQTSNITPECCRAVVILVHQCWPTDLTSLGFTHEEANILRWLLWCNFFSRCFSPC</sequence>
<reference evidence="1 2" key="1">
    <citation type="journal article" date="2023" name="Science">
        <title>Complex scaffold remodeling in plant triterpene biosynthesis.</title>
        <authorList>
            <person name="De La Pena R."/>
            <person name="Hodgson H."/>
            <person name="Liu J.C."/>
            <person name="Stephenson M.J."/>
            <person name="Martin A.C."/>
            <person name="Owen C."/>
            <person name="Harkess A."/>
            <person name="Leebens-Mack J."/>
            <person name="Jimenez L.E."/>
            <person name="Osbourn A."/>
            <person name="Sattely E.S."/>
        </authorList>
    </citation>
    <scope>NUCLEOTIDE SEQUENCE [LARGE SCALE GENOMIC DNA]</scope>
    <source>
        <strain evidence="2">cv. JPN11</strain>
        <tissue evidence="1">Leaf</tissue>
    </source>
</reference>
<evidence type="ECO:0000313" key="2">
    <source>
        <dbReference type="Proteomes" id="UP001164539"/>
    </source>
</evidence>
<dbReference type="EMBL" id="CM051400">
    <property type="protein sequence ID" value="KAJ4715483.1"/>
    <property type="molecule type" value="Genomic_DNA"/>
</dbReference>
<gene>
    <name evidence="1" type="ORF">OWV82_013838</name>
</gene>